<dbReference type="EMBL" id="CP054803">
    <property type="protein sequence ID" value="QKU20494.1"/>
    <property type="molecule type" value="Genomic_DNA"/>
</dbReference>
<sequence>MSIQNGVNEIYEQLIQFRFKNKSGEFYKEDWRILRNNNIVPHRYDFVKEISLNIYFECEDLDSLKSKFQDKIQQKIKNDELTIIEIINDTGEKILTVEEQKELLNQIEIFAMKESLIFCE</sequence>
<accession>A0A6N1MIT3</accession>
<proteinExistence type="predicted"/>
<protein>
    <submittedName>
        <fullName evidence="1">Uncharacterized protein</fullName>
    </submittedName>
</protein>
<evidence type="ECO:0000313" key="2">
    <source>
        <dbReference type="Proteomes" id="UP000509126"/>
    </source>
</evidence>
<evidence type="ECO:0000313" key="1">
    <source>
        <dbReference type="EMBL" id="QKU20494.1"/>
    </source>
</evidence>
<dbReference type="AlphaFoldDB" id="A0A6N1MIT3"/>
<organism evidence="1 2">
    <name type="scientific">Acinetobacter lwoffii</name>
    <dbReference type="NCBI Taxonomy" id="28090"/>
    <lineage>
        <taxon>Bacteria</taxon>
        <taxon>Pseudomonadati</taxon>
        <taxon>Pseudomonadota</taxon>
        <taxon>Gammaproteobacteria</taxon>
        <taxon>Moraxellales</taxon>
        <taxon>Moraxellaceae</taxon>
        <taxon>Acinetobacter</taxon>
    </lineage>
</organism>
<reference evidence="1 2" key="1">
    <citation type="submission" date="2019-11" db="EMBL/GenBank/DDBJ databases">
        <title>FDA dAtabase for Regulatory Grade micrObial Sequences (FDA-ARGOS): Supporting development and validation of Infectious Disease Dx tests.</title>
        <authorList>
            <person name="Patel R."/>
            <person name="Rucinski S."/>
            <person name="Tallon L."/>
            <person name="Sadzewicz L."/>
            <person name="Vavikolanu K."/>
            <person name="Mehta A."/>
            <person name="Aluvathingal J."/>
            <person name="Nadendla S."/>
            <person name="Nandy P."/>
            <person name="Geyer C."/>
            <person name="Yan Y."/>
            <person name="Sichtig H."/>
        </authorList>
    </citation>
    <scope>NUCLEOTIDE SEQUENCE [LARGE SCALE GENOMIC DNA]</scope>
    <source>
        <strain evidence="1 2">FDAARGOS_557</strain>
    </source>
</reference>
<dbReference type="Proteomes" id="UP000509126">
    <property type="component" value="Chromosome"/>
</dbReference>
<name>A0A6N1MIT3_ACILW</name>
<dbReference type="RefSeq" id="WP_174894146.1">
    <property type="nucleotide sequence ID" value="NZ_CP054803.1"/>
</dbReference>
<gene>
    <name evidence="1" type="ORF">FOB19_03015</name>
</gene>